<feature type="compositionally biased region" description="Low complexity" evidence="1">
    <location>
        <begin position="212"/>
        <end position="229"/>
    </location>
</feature>
<dbReference type="InterPro" id="IPR012347">
    <property type="entry name" value="Ferritin-like"/>
</dbReference>
<dbReference type="Gene3D" id="1.20.1260.10">
    <property type="match status" value="1"/>
</dbReference>
<reference evidence="3" key="1">
    <citation type="journal article" date="2015" name="Nature">
        <title>Complex archaea that bridge the gap between prokaryotes and eukaryotes.</title>
        <authorList>
            <person name="Spang A."/>
            <person name="Saw J.H."/>
            <person name="Jorgensen S.L."/>
            <person name="Zaremba-Niedzwiedzka K."/>
            <person name="Martijn J."/>
            <person name="Lind A.E."/>
            <person name="van Eijk R."/>
            <person name="Schleper C."/>
            <person name="Guy L."/>
            <person name="Ettema T.J."/>
        </authorList>
    </citation>
    <scope>NUCLEOTIDE SEQUENCE</scope>
</reference>
<proteinExistence type="predicted"/>
<dbReference type="PANTHER" id="PTHR38593:SF1">
    <property type="entry name" value="BLR2558 PROTEIN"/>
    <property type="match status" value="1"/>
</dbReference>
<dbReference type="PANTHER" id="PTHR38593">
    <property type="entry name" value="BLR2558 PROTEIN"/>
    <property type="match status" value="1"/>
</dbReference>
<comment type="caution">
    <text evidence="3">The sequence shown here is derived from an EMBL/GenBank/DDBJ whole genome shotgun (WGS) entry which is preliminary data.</text>
</comment>
<feature type="domain" description="DUF4142" evidence="2">
    <location>
        <begin position="32"/>
        <end position="164"/>
    </location>
</feature>
<name>A0A0F9YBF9_9ZZZZ</name>
<feature type="compositionally biased region" description="Polar residues" evidence="1">
    <location>
        <begin position="183"/>
        <end position="211"/>
    </location>
</feature>
<evidence type="ECO:0000259" key="2">
    <source>
        <dbReference type="Pfam" id="PF13628"/>
    </source>
</evidence>
<dbReference type="Pfam" id="PF13628">
    <property type="entry name" value="DUF4142"/>
    <property type="match status" value="1"/>
</dbReference>
<dbReference type="EMBL" id="LAZR01000006">
    <property type="protein sequence ID" value="KKO09547.1"/>
    <property type="molecule type" value="Genomic_DNA"/>
</dbReference>
<feature type="compositionally biased region" description="Polar residues" evidence="1">
    <location>
        <begin position="270"/>
        <end position="289"/>
    </location>
</feature>
<feature type="region of interest" description="Disordered" evidence="1">
    <location>
        <begin position="167"/>
        <end position="289"/>
    </location>
</feature>
<evidence type="ECO:0000313" key="3">
    <source>
        <dbReference type="EMBL" id="KKO09547.1"/>
    </source>
</evidence>
<accession>A0A0F9YBF9</accession>
<dbReference type="InterPro" id="IPR025419">
    <property type="entry name" value="DUF4142"/>
</dbReference>
<sequence length="289" mass="30534">MKALQLLTMGIVTIGAAAVFRKMIEEKGIAPARFIDAAAAKGVSEVEAGKLALEKSSSVELKAFAYEMIDDHTAVNIELRQLARNKGYEMDSEAELTSKAKDMLLKLREEKSFDSAYADQQVHAHEQSITLFRQATQLDDFEVSSFARKTLPKLQQHLTMAHKLKTQLNEGPLRPNSDGAANGTASASYKPSTADTSVDSGKSAPSVTSNDSGTSSVPNSPVTPSIPSISDRDAEVPGADNSGGAMPKAPKPEDVTPSANKAKPLAGDSSGISKGTPQQNRGSAQNPGH</sequence>
<dbReference type="AlphaFoldDB" id="A0A0F9YBF9"/>
<gene>
    <name evidence="3" type="ORF">LCGC14_0030400</name>
</gene>
<evidence type="ECO:0000256" key="1">
    <source>
        <dbReference type="SAM" id="MobiDB-lite"/>
    </source>
</evidence>
<protein>
    <recommendedName>
        <fullName evidence="2">DUF4142 domain-containing protein</fullName>
    </recommendedName>
</protein>
<organism evidence="3">
    <name type="scientific">marine sediment metagenome</name>
    <dbReference type="NCBI Taxonomy" id="412755"/>
    <lineage>
        <taxon>unclassified sequences</taxon>
        <taxon>metagenomes</taxon>
        <taxon>ecological metagenomes</taxon>
    </lineage>
</organism>